<evidence type="ECO:0000256" key="12">
    <source>
        <dbReference type="ARBA" id="ARBA00031158"/>
    </source>
</evidence>
<dbReference type="RefSeq" id="WP_035292122.1">
    <property type="nucleotide sequence ID" value="NZ_AUBJ02000001.1"/>
</dbReference>
<evidence type="ECO:0000256" key="5">
    <source>
        <dbReference type="ARBA" id="ARBA00016406"/>
    </source>
</evidence>
<dbReference type="EC" id="1.14.13.59" evidence="4"/>
<evidence type="ECO:0000256" key="10">
    <source>
        <dbReference type="ARBA" id="ARBA00023033"/>
    </source>
</evidence>
<gene>
    <name evidence="16" type="ORF">G443_001744</name>
</gene>
<evidence type="ECO:0000313" key="17">
    <source>
        <dbReference type="Proteomes" id="UP000791080"/>
    </source>
</evidence>
<dbReference type="PANTHER" id="PTHR42802">
    <property type="entry name" value="MONOOXYGENASE"/>
    <property type="match status" value="1"/>
</dbReference>
<evidence type="ECO:0000256" key="9">
    <source>
        <dbReference type="ARBA" id="ARBA00023002"/>
    </source>
</evidence>
<reference evidence="16 17" key="1">
    <citation type="submission" date="2022-06" db="EMBL/GenBank/DDBJ databases">
        <title>Genomic Encyclopedia of Type Strains, Phase I: the one thousand microbial genomes (KMG-I) project.</title>
        <authorList>
            <person name="Kyrpides N."/>
        </authorList>
    </citation>
    <scope>NUCLEOTIDE SEQUENCE [LARGE SCALE GENOMIC DNA]</scope>
    <source>
        <strain evidence="16 17">DSM 43889</strain>
    </source>
</reference>
<evidence type="ECO:0000256" key="1">
    <source>
        <dbReference type="ARBA" id="ARBA00001974"/>
    </source>
</evidence>
<dbReference type="InterPro" id="IPR036188">
    <property type="entry name" value="FAD/NAD-bd_sf"/>
</dbReference>
<dbReference type="InterPro" id="IPR025700">
    <property type="entry name" value="Lys/Orn_oxygenase"/>
</dbReference>
<keyword evidence="17" id="KW-1185">Reference proteome</keyword>
<comment type="catalytic activity">
    <reaction evidence="15">
        <text>L-lysine + NADPH + O2 = N(6)-hydroxy-L-lysine + NADP(+) + H2O</text>
        <dbReference type="Rhea" id="RHEA:23228"/>
        <dbReference type="ChEBI" id="CHEBI:15377"/>
        <dbReference type="ChEBI" id="CHEBI:15379"/>
        <dbReference type="ChEBI" id="CHEBI:32551"/>
        <dbReference type="ChEBI" id="CHEBI:57783"/>
        <dbReference type="ChEBI" id="CHEBI:57820"/>
        <dbReference type="ChEBI" id="CHEBI:58349"/>
        <dbReference type="EC" id="1.14.13.59"/>
    </reaction>
</comment>
<keyword evidence="10" id="KW-0503">Monooxygenase</keyword>
<evidence type="ECO:0000256" key="11">
    <source>
        <dbReference type="ARBA" id="ARBA00029939"/>
    </source>
</evidence>
<evidence type="ECO:0000256" key="4">
    <source>
        <dbReference type="ARBA" id="ARBA00013076"/>
    </source>
</evidence>
<keyword evidence="9" id="KW-0560">Oxidoreductase</keyword>
<dbReference type="Pfam" id="PF13434">
    <property type="entry name" value="Lys_Orn_oxgnase"/>
    <property type="match status" value="1"/>
</dbReference>
<evidence type="ECO:0000256" key="15">
    <source>
        <dbReference type="ARBA" id="ARBA00048407"/>
    </source>
</evidence>
<comment type="pathway">
    <text evidence="2">Siderophore biosynthesis.</text>
</comment>
<keyword evidence="8" id="KW-0521">NADP</keyword>
<protein>
    <recommendedName>
        <fullName evidence="5">L-lysine N6-monooxygenase MbtG</fullName>
        <ecNumber evidence="4">1.14.13.59</ecNumber>
    </recommendedName>
    <alternativeName>
        <fullName evidence="14">Lysine 6-N-hydroxylase</fullName>
    </alternativeName>
    <alternativeName>
        <fullName evidence="13">Lysine N6-hydroxylase</fullName>
    </alternativeName>
    <alternativeName>
        <fullName evidence="11">Lysine-N-oxygenase</fullName>
    </alternativeName>
    <alternativeName>
        <fullName evidence="12">Mycobactin synthase protein G</fullName>
    </alternativeName>
</protein>
<keyword evidence="7" id="KW-0274">FAD</keyword>
<dbReference type="PRINTS" id="PR00368">
    <property type="entry name" value="FADPNR"/>
</dbReference>
<sequence>MSTSPPRSTAPLPASTDLLAVGCGPFNLGLAALASTVHDLDLVVCEEHDELSWHPGLMFDDALLQVSFLADLVTLVDPGHPLSFLHYLRDRGRLYRFYVRERFHPTRLEYQDYLRWAADRLPAVRFGHRVETVTWDVRSGRFAVDVRDTSGTTTTVLARDLVLGIGTEPSIPPALAGLPAERLVHSGDYLRRATAVDQAGRVTVVGSGQSGAEVTLDLLRRATEAPAVSWLTRTPVFAPLDYSKLVLEMTTPDYVRYFHGLDGAVRDTLVAEQWRHYKGISESTLEELHDALYRRQLRPGSADVELRAGVAVLGAEEDPSGGVVLTCHHADTGREFRHRTDLVVAATGYRHRPPSLLDPLTPAIRTDHADRPVVRLDHSVELAPHVTGRVFVSNADLHSHGVAAPDLGIGAVRNATILNAVTGRECYPPPRDTAFTRFAPPTLDGGA</sequence>
<dbReference type="SUPFAM" id="SSF51905">
    <property type="entry name" value="FAD/NAD(P)-binding domain"/>
    <property type="match status" value="2"/>
</dbReference>
<comment type="cofactor">
    <cofactor evidence="1">
        <name>FAD</name>
        <dbReference type="ChEBI" id="CHEBI:57692"/>
    </cofactor>
</comment>
<evidence type="ECO:0000256" key="13">
    <source>
        <dbReference type="ARBA" id="ARBA00032493"/>
    </source>
</evidence>
<dbReference type="PANTHER" id="PTHR42802:SF1">
    <property type="entry name" value="L-ORNITHINE N(5)-MONOOXYGENASE"/>
    <property type="match status" value="1"/>
</dbReference>
<evidence type="ECO:0000256" key="2">
    <source>
        <dbReference type="ARBA" id="ARBA00004924"/>
    </source>
</evidence>
<name>A0ABT1JGR0_ACTCY</name>
<evidence type="ECO:0000256" key="8">
    <source>
        <dbReference type="ARBA" id="ARBA00022857"/>
    </source>
</evidence>
<evidence type="ECO:0000256" key="3">
    <source>
        <dbReference type="ARBA" id="ARBA00007588"/>
    </source>
</evidence>
<proteinExistence type="inferred from homology"/>
<organism evidence="16 17">
    <name type="scientific">Actinoalloteichus caeruleus DSM 43889</name>
    <dbReference type="NCBI Taxonomy" id="1120930"/>
    <lineage>
        <taxon>Bacteria</taxon>
        <taxon>Bacillati</taxon>
        <taxon>Actinomycetota</taxon>
        <taxon>Actinomycetes</taxon>
        <taxon>Pseudonocardiales</taxon>
        <taxon>Pseudonocardiaceae</taxon>
        <taxon>Actinoalloteichus</taxon>
        <taxon>Actinoalloteichus cyanogriseus</taxon>
    </lineage>
</organism>
<dbReference type="Gene3D" id="3.50.50.60">
    <property type="entry name" value="FAD/NAD(P)-binding domain"/>
    <property type="match status" value="1"/>
</dbReference>
<dbReference type="Proteomes" id="UP000791080">
    <property type="component" value="Unassembled WGS sequence"/>
</dbReference>
<accession>A0ABT1JGR0</accession>
<evidence type="ECO:0000313" key="16">
    <source>
        <dbReference type="EMBL" id="MCP2331474.1"/>
    </source>
</evidence>
<evidence type="ECO:0000256" key="14">
    <source>
        <dbReference type="ARBA" id="ARBA00032738"/>
    </source>
</evidence>
<keyword evidence="6" id="KW-0285">Flavoprotein</keyword>
<dbReference type="EMBL" id="AUBJ02000001">
    <property type="protein sequence ID" value="MCP2331474.1"/>
    <property type="molecule type" value="Genomic_DNA"/>
</dbReference>
<evidence type="ECO:0000256" key="6">
    <source>
        <dbReference type="ARBA" id="ARBA00022630"/>
    </source>
</evidence>
<comment type="similarity">
    <text evidence="3">Belongs to the lysine N(6)-hydroxylase/L-ornithine N(5)-oxygenase family.</text>
</comment>
<comment type="caution">
    <text evidence="16">The sequence shown here is derived from an EMBL/GenBank/DDBJ whole genome shotgun (WGS) entry which is preliminary data.</text>
</comment>
<evidence type="ECO:0000256" key="7">
    <source>
        <dbReference type="ARBA" id="ARBA00022827"/>
    </source>
</evidence>